<dbReference type="Pfam" id="PF00880">
    <property type="entry name" value="Nebulin"/>
    <property type="match status" value="1"/>
</dbReference>
<keyword evidence="4 6" id="KW-0862">Zinc</keyword>
<dbReference type="Pfam" id="PF14604">
    <property type="entry name" value="SH3_9"/>
    <property type="match status" value="1"/>
</dbReference>
<dbReference type="InterPro" id="IPR001452">
    <property type="entry name" value="SH3_domain"/>
</dbReference>
<evidence type="ECO:0000313" key="11">
    <source>
        <dbReference type="EMBL" id="KAF7491407.1"/>
    </source>
</evidence>
<dbReference type="GO" id="GO:0051015">
    <property type="term" value="F:actin filament binding"/>
    <property type="evidence" value="ECO:0007669"/>
    <property type="project" value="TreeGrafter"/>
</dbReference>
<name>A0A834R981_SARSC</name>
<evidence type="ECO:0000256" key="6">
    <source>
        <dbReference type="PROSITE-ProRule" id="PRU00125"/>
    </source>
</evidence>
<dbReference type="PANTHER" id="PTHR46218:SF4">
    <property type="entry name" value="LIM AND SH3 DOMAIN PROTEIN LASP"/>
    <property type="match status" value="1"/>
</dbReference>
<dbReference type="SMART" id="SM00227">
    <property type="entry name" value="NEBU"/>
    <property type="match status" value="2"/>
</dbReference>
<dbReference type="Gene3D" id="2.30.30.40">
    <property type="entry name" value="SH3 Domains"/>
    <property type="match status" value="1"/>
</dbReference>
<dbReference type="PRINTS" id="PR00452">
    <property type="entry name" value="SH3DOMAIN"/>
</dbReference>
<dbReference type="InterPro" id="IPR036028">
    <property type="entry name" value="SH3-like_dom_sf"/>
</dbReference>
<evidence type="ECO:0000256" key="3">
    <source>
        <dbReference type="ARBA" id="ARBA00022737"/>
    </source>
</evidence>
<keyword evidence="1 7" id="KW-0728">SH3 domain</keyword>
<protein>
    <submittedName>
        <fullName evidence="11">LIM and SH3 domain protein Lasp</fullName>
    </submittedName>
</protein>
<evidence type="ECO:0000256" key="1">
    <source>
        <dbReference type="ARBA" id="ARBA00022443"/>
    </source>
</evidence>
<dbReference type="PANTHER" id="PTHR46218">
    <property type="entry name" value="LASP"/>
    <property type="match status" value="1"/>
</dbReference>
<dbReference type="SMART" id="SM00326">
    <property type="entry name" value="SH3"/>
    <property type="match status" value="1"/>
</dbReference>
<dbReference type="EnsemblMetazoa" id="SSS_5814s_mrna">
    <property type="protein sequence ID" value="KAF7491407.1"/>
    <property type="gene ID" value="SSS_5814"/>
</dbReference>
<evidence type="ECO:0000259" key="9">
    <source>
        <dbReference type="PROSITE" id="PS50002"/>
    </source>
</evidence>
<reference evidence="12" key="3">
    <citation type="submission" date="2022-06" db="UniProtKB">
        <authorList>
            <consortium name="EnsemblMetazoa"/>
        </authorList>
    </citation>
    <scope>IDENTIFICATION</scope>
</reference>
<sequence length="349" mass="39770">MTNKSCARCEKTVYPIEELKCLDKVWHKTCFKCHDCGMILNMKTYKGFDKLPYCNAHCPQARATTVAETPESRRLAENTKLQSNIKYHEDFEKQKGKLTQIADDAETLRIRNTSKIISNATYHGEYEKKKQMEERRTLIGGEENAYPSNEIHMNSIAGSQHQSSAYPPCQSDRTMTQTKLSQSITTNNSDERIMSMNSNRENYHIDNSKKLSHSGFVKDQRLISGNPLSQTSLNVDMSHSSYHSITNPSSTQSMFQRPQQQGPIYDPNSINQQIRQISASSQHHHQMRPNLGLCFRAIYDYNAQDVDEVTFVDGDLIIHCEPIDDGWMTGTVERTGQTGMLPSNYVEPV</sequence>
<evidence type="ECO:0000256" key="2">
    <source>
        <dbReference type="ARBA" id="ARBA00022723"/>
    </source>
</evidence>
<dbReference type="CDD" id="cd09447">
    <property type="entry name" value="LIM_LASP"/>
    <property type="match status" value="1"/>
</dbReference>
<dbReference type="GO" id="GO:0005737">
    <property type="term" value="C:cytoplasm"/>
    <property type="evidence" value="ECO:0007669"/>
    <property type="project" value="UniProtKB-ARBA"/>
</dbReference>
<dbReference type="SUPFAM" id="SSF57716">
    <property type="entry name" value="Glucocorticoid receptor-like (DNA-binding domain)"/>
    <property type="match status" value="1"/>
</dbReference>
<dbReference type="FunFam" id="2.10.110.10:FF:000087">
    <property type="entry name" value="LIM zinc-binding domain-containing Nebulette"/>
    <property type="match status" value="1"/>
</dbReference>
<dbReference type="PROSITE" id="PS50023">
    <property type="entry name" value="LIM_DOMAIN_2"/>
    <property type="match status" value="1"/>
</dbReference>
<dbReference type="PROSITE" id="PS50002">
    <property type="entry name" value="SH3"/>
    <property type="match status" value="1"/>
</dbReference>
<dbReference type="CDD" id="cd11789">
    <property type="entry name" value="SH3_Nebulin_family_C"/>
    <property type="match status" value="1"/>
</dbReference>
<evidence type="ECO:0000313" key="12">
    <source>
        <dbReference type="EnsemblMetazoa" id="KAF7491407.1"/>
    </source>
</evidence>
<dbReference type="Gene3D" id="2.10.110.10">
    <property type="entry name" value="Cysteine Rich Protein"/>
    <property type="match status" value="1"/>
</dbReference>
<gene>
    <name evidence="11" type="ORF">SSS_5814</name>
</gene>
<organism evidence="11">
    <name type="scientific">Sarcoptes scabiei</name>
    <name type="common">Itch mite</name>
    <name type="synonym">Acarus scabiei</name>
    <dbReference type="NCBI Taxonomy" id="52283"/>
    <lineage>
        <taxon>Eukaryota</taxon>
        <taxon>Metazoa</taxon>
        <taxon>Ecdysozoa</taxon>
        <taxon>Arthropoda</taxon>
        <taxon>Chelicerata</taxon>
        <taxon>Arachnida</taxon>
        <taxon>Acari</taxon>
        <taxon>Acariformes</taxon>
        <taxon>Sarcoptiformes</taxon>
        <taxon>Astigmata</taxon>
        <taxon>Psoroptidia</taxon>
        <taxon>Sarcoptoidea</taxon>
        <taxon>Sarcoptidae</taxon>
        <taxon>Sarcoptinae</taxon>
        <taxon>Sarcoptes</taxon>
    </lineage>
</organism>
<dbReference type="GO" id="GO:0046872">
    <property type="term" value="F:metal ion binding"/>
    <property type="evidence" value="ECO:0007669"/>
    <property type="project" value="UniProtKB-KW"/>
</dbReference>
<dbReference type="InterPro" id="IPR000900">
    <property type="entry name" value="Nebulin_repeat"/>
</dbReference>
<proteinExistence type="predicted"/>
<dbReference type="SMART" id="SM00132">
    <property type="entry name" value="LIM"/>
    <property type="match status" value="1"/>
</dbReference>
<evidence type="ECO:0000259" key="10">
    <source>
        <dbReference type="PROSITE" id="PS50023"/>
    </source>
</evidence>
<dbReference type="SUPFAM" id="SSF50044">
    <property type="entry name" value="SH3-domain"/>
    <property type="match status" value="1"/>
</dbReference>
<dbReference type="InterPro" id="IPR051759">
    <property type="entry name" value="LIM-SH3_domain_protein"/>
</dbReference>
<dbReference type="Pfam" id="PF00412">
    <property type="entry name" value="LIM"/>
    <property type="match status" value="1"/>
</dbReference>
<accession>A0A834R981</accession>
<keyword evidence="2 6" id="KW-0479">Metal-binding</keyword>
<keyword evidence="3" id="KW-0677">Repeat</keyword>
<dbReference type="Proteomes" id="UP000070412">
    <property type="component" value="Unassembled WGS sequence"/>
</dbReference>
<dbReference type="EMBL" id="WVUK01000060">
    <property type="protein sequence ID" value="KAF7491407.1"/>
    <property type="molecule type" value="Genomic_DNA"/>
</dbReference>
<feature type="domain" description="SH3" evidence="9">
    <location>
        <begin position="290"/>
        <end position="349"/>
    </location>
</feature>
<keyword evidence="13" id="KW-1185">Reference proteome</keyword>
<reference evidence="13" key="1">
    <citation type="journal article" date="2020" name="PLoS Negl. Trop. Dis.">
        <title>High-quality nuclear genome for Sarcoptes scabiei-A critical resource for a neglected parasite.</title>
        <authorList>
            <person name="Korhonen P.K."/>
            <person name="Gasser R.B."/>
            <person name="Ma G."/>
            <person name="Wang T."/>
            <person name="Stroehlein A.J."/>
            <person name="Young N.D."/>
            <person name="Ang C.S."/>
            <person name="Fernando D.D."/>
            <person name="Lu H.C."/>
            <person name="Taylor S."/>
            <person name="Reynolds S.L."/>
            <person name="Mofiz E."/>
            <person name="Najaraj S.H."/>
            <person name="Gowda H."/>
            <person name="Madugundu A."/>
            <person name="Renuse S."/>
            <person name="Holt D."/>
            <person name="Pandey A."/>
            <person name="Papenfuss A.T."/>
            <person name="Fischer K."/>
        </authorList>
    </citation>
    <scope>NUCLEOTIDE SEQUENCE [LARGE SCALE GENOMIC DNA]</scope>
</reference>
<feature type="domain" description="LIM zinc-binding" evidence="10">
    <location>
        <begin position="4"/>
        <end position="64"/>
    </location>
</feature>
<dbReference type="InterPro" id="IPR001781">
    <property type="entry name" value="Znf_LIM"/>
</dbReference>
<dbReference type="GO" id="GO:0005925">
    <property type="term" value="C:focal adhesion"/>
    <property type="evidence" value="ECO:0007669"/>
    <property type="project" value="TreeGrafter"/>
</dbReference>
<reference evidence="11" key="2">
    <citation type="submission" date="2020-01" db="EMBL/GenBank/DDBJ databases">
        <authorList>
            <person name="Korhonen P.K.K."/>
            <person name="Guangxu M.G."/>
            <person name="Wang T.W."/>
            <person name="Stroehlein A.J.S."/>
            <person name="Young N.D."/>
            <person name="Ang C.-S.A."/>
            <person name="Fernando D.W.F."/>
            <person name="Lu H.L."/>
            <person name="Taylor S.T."/>
            <person name="Ehtesham M.E.M."/>
            <person name="Najaraj S.H.N."/>
            <person name="Harsha G.H.G."/>
            <person name="Madugundu A.M."/>
            <person name="Renuse S.R."/>
            <person name="Holt D.H."/>
            <person name="Pandey A.P."/>
            <person name="Papenfuss A.P."/>
            <person name="Gasser R.B.G."/>
            <person name="Fischer K.F."/>
        </authorList>
    </citation>
    <scope>NUCLEOTIDE SEQUENCE</scope>
    <source>
        <strain evidence="11">SSS_KF_BRIS2020</strain>
    </source>
</reference>
<dbReference type="AlphaFoldDB" id="A0A834R981"/>
<dbReference type="PROSITE" id="PS00478">
    <property type="entry name" value="LIM_DOMAIN_1"/>
    <property type="match status" value="1"/>
</dbReference>
<evidence type="ECO:0000256" key="5">
    <source>
        <dbReference type="ARBA" id="ARBA00023038"/>
    </source>
</evidence>
<dbReference type="PROSITE" id="PS51216">
    <property type="entry name" value="NEBULIN"/>
    <property type="match status" value="2"/>
</dbReference>
<evidence type="ECO:0000313" key="13">
    <source>
        <dbReference type="Proteomes" id="UP000070412"/>
    </source>
</evidence>
<keyword evidence="5 6" id="KW-0440">LIM domain</keyword>
<feature type="region of interest" description="Disordered" evidence="8">
    <location>
        <begin position="239"/>
        <end position="260"/>
    </location>
</feature>
<evidence type="ECO:0000256" key="7">
    <source>
        <dbReference type="PROSITE-ProRule" id="PRU00192"/>
    </source>
</evidence>
<evidence type="ECO:0000256" key="4">
    <source>
        <dbReference type="ARBA" id="ARBA00022833"/>
    </source>
</evidence>
<evidence type="ECO:0000256" key="8">
    <source>
        <dbReference type="SAM" id="MobiDB-lite"/>
    </source>
</evidence>
<dbReference type="OrthoDB" id="191061at2759"/>